<keyword evidence="4 7" id="KW-0472">Membrane</keyword>
<accession>A0A2B7WH89</accession>
<dbReference type="GO" id="GO:0016020">
    <property type="term" value="C:membrane"/>
    <property type="evidence" value="ECO:0007669"/>
    <property type="project" value="UniProtKB-SubCell"/>
</dbReference>
<comment type="similarity">
    <text evidence="5">Belongs to the SAT4 family.</text>
</comment>
<dbReference type="Proteomes" id="UP000223968">
    <property type="component" value="Unassembled WGS sequence"/>
</dbReference>
<evidence type="ECO:0000313" key="9">
    <source>
        <dbReference type="EMBL" id="PGG95968.1"/>
    </source>
</evidence>
<reference evidence="9 10" key="1">
    <citation type="submission" date="2017-10" db="EMBL/GenBank/DDBJ databases">
        <title>Comparative genomics in systemic dimorphic fungi from Ajellomycetaceae.</title>
        <authorList>
            <person name="Munoz J.F."/>
            <person name="Mcewen J.G."/>
            <person name="Clay O.K."/>
            <person name="Cuomo C.A."/>
        </authorList>
    </citation>
    <scope>NUCLEOTIDE SEQUENCE [LARGE SCALE GENOMIC DNA]</scope>
    <source>
        <strain evidence="9 10">UAMH5409</strain>
    </source>
</reference>
<dbReference type="InterPro" id="IPR049326">
    <property type="entry name" value="Rhodopsin_dom_fungi"/>
</dbReference>
<feature type="region of interest" description="Disordered" evidence="6">
    <location>
        <begin position="208"/>
        <end position="275"/>
    </location>
</feature>
<evidence type="ECO:0000256" key="7">
    <source>
        <dbReference type="SAM" id="Phobius"/>
    </source>
</evidence>
<feature type="compositionally biased region" description="Polar residues" evidence="6">
    <location>
        <begin position="208"/>
        <end position="224"/>
    </location>
</feature>
<evidence type="ECO:0000259" key="8">
    <source>
        <dbReference type="Pfam" id="PF20684"/>
    </source>
</evidence>
<feature type="transmembrane region" description="Helical" evidence="7">
    <location>
        <begin position="169"/>
        <end position="192"/>
    </location>
</feature>
<evidence type="ECO:0000256" key="5">
    <source>
        <dbReference type="ARBA" id="ARBA00038359"/>
    </source>
</evidence>
<proteinExistence type="inferred from homology"/>
<evidence type="ECO:0000256" key="3">
    <source>
        <dbReference type="ARBA" id="ARBA00022989"/>
    </source>
</evidence>
<dbReference type="Pfam" id="PF20684">
    <property type="entry name" value="Fung_rhodopsin"/>
    <property type="match status" value="1"/>
</dbReference>
<feature type="transmembrane region" description="Helical" evidence="7">
    <location>
        <begin position="17"/>
        <end position="34"/>
    </location>
</feature>
<name>A0A2B7WH89_9EURO</name>
<dbReference type="PANTHER" id="PTHR33048:SF47">
    <property type="entry name" value="INTEGRAL MEMBRANE PROTEIN-RELATED"/>
    <property type="match status" value="1"/>
</dbReference>
<sequence length="275" mass="31663">MDPKSPEYPKLLANTEYIMKITFSFTLVYLWALATLKLSQLCFYWRAFSVQLNKWIYLVGAIVVAWAFIFTFIFIFLCDPVEQQWTLQRIGHCMDQILVLKCIIMTNVITDLFIVILPIWTIWNLQMRKTEKFAVIACFALGLGCCIIGIVRFWQIFVIDLIGNLTGTSLTTFMLCTVELMLAGLCISIPMLRPFYLRWREKYKSSQLSNTKEQTSQNAKSGSAPNKPGHYTAWIELNDEDQETGSNDDGSERQLTKEHPNSAIHVSKDWAVTQE</sequence>
<feature type="transmembrane region" description="Helical" evidence="7">
    <location>
        <begin position="133"/>
        <end position="157"/>
    </location>
</feature>
<dbReference type="PANTHER" id="PTHR33048">
    <property type="entry name" value="PTH11-LIKE INTEGRAL MEMBRANE PROTEIN (AFU_ORTHOLOGUE AFUA_5G11245)"/>
    <property type="match status" value="1"/>
</dbReference>
<gene>
    <name evidence="9" type="ORF">AJ79_09788</name>
</gene>
<evidence type="ECO:0000313" key="10">
    <source>
        <dbReference type="Proteomes" id="UP000223968"/>
    </source>
</evidence>
<dbReference type="OrthoDB" id="3529975at2759"/>
<keyword evidence="10" id="KW-1185">Reference proteome</keyword>
<evidence type="ECO:0000256" key="4">
    <source>
        <dbReference type="ARBA" id="ARBA00023136"/>
    </source>
</evidence>
<feature type="compositionally biased region" description="Basic and acidic residues" evidence="6">
    <location>
        <begin position="250"/>
        <end position="260"/>
    </location>
</feature>
<dbReference type="AlphaFoldDB" id="A0A2B7WH89"/>
<dbReference type="EMBL" id="PDNB01000302">
    <property type="protein sequence ID" value="PGG95968.1"/>
    <property type="molecule type" value="Genomic_DNA"/>
</dbReference>
<dbReference type="InterPro" id="IPR052337">
    <property type="entry name" value="SAT4-like"/>
</dbReference>
<organism evidence="9 10">
    <name type="scientific">Helicocarpus griseus UAMH5409</name>
    <dbReference type="NCBI Taxonomy" id="1447875"/>
    <lineage>
        <taxon>Eukaryota</taxon>
        <taxon>Fungi</taxon>
        <taxon>Dikarya</taxon>
        <taxon>Ascomycota</taxon>
        <taxon>Pezizomycotina</taxon>
        <taxon>Eurotiomycetes</taxon>
        <taxon>Eurotiomycetidae</taxon>
        <taxon>Onygenales</taxon>
        <taxon>Ajellomycetaceae</taxon>
        <taxon>Helicocarpus</taxon>
    </lineage>
</organism>
<feature type="domain" description="Rhodopsin" evidence="8">
    <location>
        <begin position="18"/>
        <end position="196"/>
    </location>
</feature>
<evidence type="ECO:0000256" key="6">
    <source>
        <dbReference type="SAM" id="MobiDB-lite"/>
    </source>
</evidence>
<keyword evidence="3 7" id="KW-1133">Transmembrane helix</keyword>
<evidence type="ECO:0000256" key="1">
    <source>
        <dbReference type="ARBA" id="ARBA00004141"/>
    </source>
</evidence>
<keyword evidence="2 7" id="KW-0812">Transmembrane</keyword>
<evidence type="ECO:0000256" key="2">
    <source>
        <dbReference type="ARBA" id="ARBA00022692"/>
    </source>
</evidence>
<comment type="caution">
    <text evidence="9">The sequence shown here is derived from an EMBL/GenBank/DDBJ whole genome shotgun (WGS) entry which is preliminary data.</text>
</comment>
<comment type="subcellular location">
    <subcellularLocation>
        <location evidence="1">Membrane</location>
        <topology evidence="1">Multi-pass membrane protein</topology>
    </subcellularLocation>
</comment>
<protein>
    <recommendedName>
        <fullName evidence="8">Rhodopsin domain-containing protein</fullName>
    </recommendedName>
</protein>
<feature type="transmembrane region" description="Helical" evidence="7">
    <location>
        <begin position="55"/>
        <end position="77"/>
    </location>
</feature>
<feature type="transmembrane region" description="Helical" evidence="7">
    <location>
        <begin position="97"/>
        <end position="121"/>
    </location>
</feature>